<organism evidence="12 13">
    <name type="scientific">Acetobacter lambici</name>
    <dbReference type="NCBI Taxonomy" id="1332824"/>
    <lineage>
        <taxon>Bacteria</taxon>
        <taxon>Pseudomonadati</taxon>
        <taxon>Pseudomonadota</taxon>
        <taxon>Alphaproteobacteria</taxon>
        <taxon>Acetobacterales</taxon>
        <taxon>Acetobacteraceae</taxon>
        <taxon>Acetobacter</taxon>
    </lineage>
</organism>
<keyword evidence="9" id="KW-0732">Signal</keyword>
<dbReference type="RefSeq" id="WP_253543983.1">
    <property type="nucleotide sequence ID" value="NZ_JAMYZY010000023.1"/>
</dbReference>
<dbReference type="InterPro" id="IPR018524">
    <property type="entry name" value="DNA/RNA_endonuclease_AS"/>
</dbReference>
<dbReference type="PANTHER" id="PTHR13966">
    <property type="entry name" value="ENDONUCLEASE RELATED"/>
    <property type="match status" value="1"/>
</dbReference>
<reference evidence="12 13" key="1">
    <citation type="submission" date="2022-06" db="EMBL/GenBank/DDBJ databases">
        <title>Acetobacer genomes from food samples.</title>
        <authorList>
            <person name="Sombolestani A."/>
        </authorList>
    </citation>
    <scope>NUCLEOTIDE SEQUENCE [LARGE SCALE GENOMIC DNA]</scope>
    <source>
        <strain evidence="12 13">R-83285</strain>
    </source>
</reference>
<accession>A0ABT1F037</accession>
<evidence type="ECO:0000256" key="8">
    <source>
        <dbReference type="RuleBase" id="RU366055"/>
    </source>
</evidence>
<keyword evidence="13" id="KW-1185">Reference proteome</keyword>
<dbReference type="PANTHER" id="PTHR13966:SF5">
    <property type="entry name" value="ENDONUCLEASE G, MITOCHONDRIAL"/>
    <property type="match status" value="1"/>
</dbReference>
<dbReference type="InterPro" id="IPR040255">
    <property type="entry name" value="Non-specific_endonuclease"/>
</dbReference>
<keyword evidence="6 8" id="KW-0378">Hydrolase</keyword>
<evidence type="ECO:0000256" key="2">
    <source>
        <dbReference type="ARBA" id="ARBA00010052"/>
    </source>
</evidence>
<keyword evidence="7" id="KW-0460">Magnesium</keyword>
<comment type="cofactor">
    <cofactor evidence="1 8">
        <name>Mg(2+)</name>
        <dbReference type="ChEBI" id="CHEBI:18420"/>
    </cofactor>
</comment>
<evidence type="ECO:0000256" key="6">
    <source>
        <dbReference type="ARBA" id="ARBA00022801"/>
    </source>
</evidence>
<evidence type="ECO:0000256" key="3">
    <source>
        <dbReference type="ARBA" id="ARBA00022722"/>
    </source>
</evidence>
<dbReference type="Proteomes" id="UP001523528">
    <property type="component" value="Unassembled WGS sequence"/>
</dbReference>
<feature type="domain" description="ENPP1-3/EXOG-like endonuclease/phosphodiesterase" evidence="10">
    <location>
        <begin position="50"/>
        <end position="239"/>
    </location>
</feature>
<name>A0ABT1F037_9PROT</name>
<evidence type="ECO:0000313" key="12">
    <source>
        <dbReference type="EMBL" id="MCP1258574.1"/>
    </source>
</evidence>
<evidence type="ECO:0000259" key="11">
    <source>
        <dbReference type="SMART" id="SM00892"/>
    </source>
</evidence>
<dbReference type="SMART" id="SM00477">
    <property type="entry name" value="NUC"/>
    <property type="match status" value="1"/>
</dbReference>
<dbReference type="Gene3D" id="3.40.570.10">
    <property type="entry name" value="Extracellular Endonuclease, subunit A"/>
    <property type="match status" value="1"/>
</dbReference>
<feature type="signal peptide" evidence="9">
    <location>
        <begin position="1"/>
        <end position="19"/>
    </location>
</feature>
<dbReference type="Pfam" id="PF01223">
    <property type="entry name" value="Endonuclease_NS"/>
    <property type="match status" value="1"/>
</dbReference>
<keyword evidence="4 8" id="KW-0479">Metal-binding</keyword>
<sequence>MRVLLLLGALLAVPLPAFAEEDNCQDFGANDRLPVVVNHNLAAGTKLLCSRGYAVLASSISHGPLWAAEHLWSDDVEAAERLKRSGLFYADTRFSGSADLSDYHASIYDRGHMAPSGDQPTEEAQRETYALTNIVPQTASLNEGIWARIERRVRSLADEEGELYVVTGPAFHLRPIQKVGHDQVYVPSSTWKAVYSPSKDRAGVYVCRNAQQHPHCTQATVATLIQNTGIDPFPGVSERVKSQAWRLPSP</sequence>
<gene>
    <name evidence="12" type="ORF">NKW50_08210</name>
</gene>
<comment type="caution">
    <text evidence="12">The sequence shown here is derived from an EMBL/GenBank/DDBJ whole genome shotgun (WGS) entry which is preliminary data.</text>
</comment>
<dbReference type="SMART" id="SM00892">
    <property type="entry name" value="Endonuclease_NS"/>
    <property type="match status" value="1"/>
</dbReference>
<proteinExistence type="inferred from homology"/>
<dbReference type="GO" id="GO:0004519">
    <property type="term" value="F:endonuclease activity"/>
    <property type="evidence" value="ECO:0007669"/>
    <property type="project" value="UniProtKB-KW"/>
</dbReference>
<dbReference type="PROSITE" id="PS01070">
    <property type="entry name" value="NUCLEASE_NON_SPEC"/>
    <property type="match status" value="1"/>
</dbReference>
<evidence type="ECO:0000256" key="9">
    <source>
        <dbReference type="SAM" id="SignalP"/>
    </source>
</evidence>
<dbReference type="SUPFAM" id="SSF54060">
    <property type="entry name" value="His-Me finger endonucleases"/>
    <property type="match status" value="1"/>
</dbReference>
<dbReference type="EC" id="3.1.30.-" evidence="8"/>
<dbReference type="InterPro" id="IPR044925">
    <property type="entry name" value="His-Me_finger_sf"/>
</dbReference>
<dbReference type="InterPro" id="IPR044929">
    <property type="entry name" value="DNA/RNA_non-sp_Endonuclease_sf"/>
</dbReference>
<dbReference type="EMBL" id="JAMYZZ010000011">
    <property type="protein sequence ID" value="MCP1258574.1"/>
    <property type="molecule type" value="Genomic_DNA"/>
</dbReference>
<evidence type="ECO:0000256" key="4">
    <source>
        <dbReference type="ARBA" id="ARBA00022723"/>
    </source>
</evidence>
<keyword evidence="3 8" id="KW-0540">Nuclease</keyword>
<evidence type="ECO:0000256" key="7">
    <source>
        <dbReference type="ARBA" id="ARBA00022842"/>
    </source>
</evidence>
<keyword evidence="5 8" id="KW-0255">Endonuclease</keyword>
<comment type="similarity">
    <text evidence="2 8">Belongs to the DNA/RNA non-specific endonuclease family.</text>
</comment>
<feature type="chain" id="PRO_5046349330" description="Endonuclease" evidence="9">
    <location>
        <begin position="20"/>
        <end position="250"/>
    </location>
</feature>
<dbReference type="InterPro" id="IPR001604">
    <property type="entry name" value="Endo_G_ENPP1-like_dom"/>
</dbReference>
<evidence type="ECO:0000256" key="1">
    <source>
        <dbReference type="ARBA" id="ARBA00001946"/>
    </source>
</evidence>
<feature type="domain" description="DNA/RNA non-specific endonuclease/pyrophosphatase/phosphodiesterase" evidence="11">
    <location>
        <begin position="49"/>
        <end position="239"/>
    </location>
</feature>
<dbReference type="InterPro" id="IPR020821">
    <property type="entry name" value="ENPP1-3/EXOG-like_nuc-like"/>
</dbReference>
<evidence type="ECO:0000313" key="13">
    <source>
        <dbReference type="Proteomes" id="UP001523528"/>
    </source>
</evidence>
<protein>
    <recommendedName>
        <fullName evidence="8">Endonuclease</fullName>
        <ecNumber evidence="8">3.1.30.-</ecNumber>
    </recommendedName>
</protein>
<evidence type="ECO:0000256" key="5">
    <source>
        <dbReference type="ARBA" id="ARBA00022759"/>
    </source>
</evidence>
<evidence type="ECO:0000259" key="10">
    <source>
        <dbReference type="SMART" id="SM00477"/>
    </source>
</evidence>